<dbReference type="PANTHER" id="PTHR42756">
    <property type="entry name" value="TRANSCRIPTIONAL REGULATOR, MARR"/>
    <property type="match status" value="1"/>
</dbReference>
<name>A0A1H6ANY0_9BACT</name>
<dbReference type="InterPro" id="IPR000835">
    <property type="entry name" value="HTH_MarR-typ"/>
</dbReference>
<sequence length="150" mass="16548">MIGKAATTRRLTHAVRDLLLAYKATLEEAVRPHGLTLPQLRMLHAVSEQNEVSAATIARLCHVTPQTLQAMLTRAVREGWIVRGTTQRNHRILTVSLTPEGENLLAIGQKAAIEIEDRMWSGVPRKALEETIEILERGTAGVGAPRTEQC</sequence>
<dbReference type="Pfam" id="PF12802">
    <property type="entry name" value="MarR_2"/>
    <property type="match status" value="1"/>
</dbReference>
<keyword evidence="3" id="KW-0804">Transcription</keyword>
<evidence type="ECO:0000256" key="1">
    <source>
        <dbReference type="ARBA" id="ARBA00023015"/>
    </source>
</evidence>
<dbReference type="InterPro" id="IPR036388">
    <property type="entry name" value="WH-like_DNA-bd_sf"/>
</dbReference>
<dbReference type="Proteomes" id="UP000236728">
    <property type="component" value="Unassembled WGS sequence"/>
</dbReference>
<reference evidence="5 6" key="1">
    <citation type="submission" date="2016-10" db="EMBL/GenBank/DDBJ databases">
        <authorList>
            <person name="de Groot N.N."/>
        </authorList>
    </citation>
    <scope>NUCLEOTIDE SEQUENCE [LARGE SCALE GENOMIC DNA]</scope>
    <source>
        <strain evidence="5 6">DSM 22489</strain>
    </source>
</reference>
<accession>A0A1H6ANY0</accession>
<gene>
    <name evidence="5" type="ORF">SAMN05421819_3261</name>
</gene>
<evidence type="ECO:0000256" key="3">
    <source>
        <dbReference type="ARBA" id="ARBA00023163"/>
    </source>
</evidence>
<dbReference type="SUPFAM" id="SSF46785">
    <property type="entry name" value="Winged helix' DNA-binding domain"/>
    <property type="match status" value="1"/>
</dbReference>
<keyword evidence="6" id="KW-1185">Reference proteome</keyword>
<dbReference type="GO" id="GO:0003677">
    <property type="term" value="F:DNA binding"/>
    <property type="evidence" value="ECO:0007669"/>
    <property type="project" value="UniProtKB-KW"/>
</dbReference>
<dbReference type="PROSITE" id="PS50995">
    <property type="entry name" value="HTH_MARR_2"/>
    <property type="match status" value="1"/>
</dbReference>
<feature type="domain" description="HTH marR-type" evidence="4">
    <location>
        <begin position="8"/>
        <end position="140"/>
    </location>
</feature>
<evidence type="ECO:0000256" key="2">
    <source>
        <dbReference type="ARBA" id="ARBA00023125"/>
    </source>
</evidence>
<keyword evidence="2 5" id="KW-0238">DNA-binding</keyword>
<organism evidence="5 6">
    <name type="scientific">Bryocella elongata</name>
    <dbReference type="NCBI Taxonomy" id="863522"/>
    <lineage>
        <taxon>Bacteria</taxon>
        <taxon>Pseudomonadati</taxon>
        <taxon>Acidobacteriota</taxon>
        <taxon>Terriglobia</taxon>
        <taxon>Terriglobales</taxon>
        <taxon>Acidobacteriaceae</taxon>
        <taxon>Bryocella</taxon>
    </lineage>
</organism>
<protein>
    <submittedName>
        <fullName evidence="5">DNA-binding transcriptional regulator, MarR family</fullName>
    </submittedName>
</protein>
<evidence type="ECO:0000313" key="5">
    <source>
        <dbReference type="EMBL" id="SEG49900.1"/>
    </source>
</evidence>
<evidence type="ECO:0000259" key="4">
    <source>
        <dbReference type="PROSITE" id="PS50995"/>
    </source>
</evidence>
<dbReference type="AlphaFoldDB" id="A0A1H6ANY0"/>
<proteinExistence type="predicted"/>
<dbReference type="Gene3D" id="1.10.10.10">
    <property type="entry name" value="Winged helix-like DNA-binding domain superfamily/Winged helix DNA-binding domain"/>
    <property type="match status" value="1"/>
</dbReference>
<dbReference type="PANTHER" id="PTHR42756:SF1">
    <property type="entry name" value="TRANSCRIPTIONAL REPRESSOR OF EMRAB OPERON"/>
    <property type="match status" value="1"/>
</dbReference>
<dbReference type="GO" id="GO:0003700">
    <property type="term" value="F:DNA-binding transcription factor activity"/>
    <property type="evidence" value="ECO:0007669"/>
    <property type="project" value="InterPro"/>
</dbReference>
<dbReference type="EMBL" id="FNVA01000005">
    <property type="protein sequence ID" value="SEG49900.1"/>
    <property type="molecule type" value="Genomic_DNA"/>
</dbReference>
<dbReference type="InterPro" id="IPR036390">
    <property type="entry name" value="WH_DNA-bd_sf"/>
</dbReference>
<dbReference type="SMART" id="SM00347">
    <property type="entry name" value="HTH_MARR"/>
    <property type="match status" value="1"/>
</dbReference>
<evidence type="ECO:0000313" key="6">
    <source>
        <dbReference type="Proteomes" id="UP000236728"/>
    </source>
</evidence>
<keyword evidence="1" id="KW-0805">Transcription regulation</keyword>